<evidence type="ECO:0000256" key="12">
    <source>
        <dbReference type="ARBA" id="ARBA00023180"/>
    </source>
</evidence>
<keyword evidence="9" id="KW-1039">Host endosome</keyword>
<keyword evidence="8 14" id="KW-1133">Transmembrane helix</keyword>
<feature type="transmembrane region" description="Helical" evidence="14">
    <location>
        <begin position="115"/>
        <end position="137"/>
    </location>
</feature>
<evidence type="ECO:0000256" key="9">
    <source>
        <dbReference type="ARBA" id="ARBA00023046"/>
    </source>
</evidence>
<evidence type="ECO:0000256" key="7">
    <source>
        <dbReference type="ARBA" id="ARBA00022879"/>
    </source>
</evidence>
<evidence type="ECO:0000256" key="1">
    <source>
        <dbReference type="ARBA" id="ARBA00003017"/>
    </source>
</evidence>
<feature type="transmembrane region" description="Helical" evidence="14">
    <location>
        <begin position="12"/>
        <end position="37"/>
    </location>
</feature>
<sequence length="371" mass="42704">MKSSKSDKYMYATWVKLLILYFVMFGMSVVIPIAAYFPDLGFPCYFNALVNYSDFNLTQRNVAKHITPTLFLEAPEMFAYITVSFIVDCCAACYYFFGAFAILRAKKLHITTLTSLSQWIALVGSPTLIIIGLWRLWTIQLFIQTLSYKHIYLAAFVYTIHFMLSFIHIQFHISRNSQLWAIKALEQSVPAGTMLETVIFKIKPIIANMHLFCLALEMLVFSLSFMMAIGNSFFILVSDVVFGSINVHIFLIILWILITELYLAKYIQIQLGFHIGIIMSSVILVLPLFRYEQMFVAANLHRAVTTNIAMILVIGLVSSIIRILRLYWTSRKSKVMYFPLSQHSGPRRAKKSKRNHRDGNIIMEESETEEL</sequence>
<dbReference type="PRINTS" id="PR00333">
    <property type="entry name" value="HSVINTEGRLMP"/>
</dbReference>
<dbReference type="Proteomes" id="UP000207650">
    <property type="component" value="Segment"/>
</dbReference>
<evidence type="ECO:0000256" key="13">
    <source>
        <dbReference type="SAM" id="MobiDB-lite"/>
    </source>
</evidence>
<keyword evidence="7 15" id="KW-0261">Viral envelope protein</keyword>
<feature type="transmembrane region" description="Helical" evidence="14">
    <location>
        <begin position="77"/>
        <end position="103"/>
    </location>
</feature>
<keyword evidence="12" id="KW-0325">Glycoprotein</keyword>
<keyword evidence="2" id="KW-1048">Host nucleus</keyword>
<feature type="transmembrane region" description="Helical" evidence="14">
    <location>
        <begin position="241"/>
        <end position="264"/>
    </location>
</feature>
<evidence type="ECO:0000256" key="8">
    <source>
        <dbReference type="ARBA" id="ARBA00022989"/>
    </source>
</evidence>
<evidence type="ECO:0000256" key="4">
    <source>
        <dbReference type="ARBA" id="ARBA00022812"/>
    </source>
</evidence>
<keyword evidence="6" id="KW-1043">Host membrane</keyword>
<comment type="function">
    <text evidence="1">Envelope glycoprotein important for virion assembly and egress. Plays a role in the correct incorporation of gH-gL into virion membrane. Directs the glycoprotein N (gN) to the host trans-Golgi network.</text>
</comment>
<dbReference type="HAMAP" id="MF_04035">
    <property type="entry name" value="HSV_GM"/>
    <property type="match status" value="1"/>
</dbReference>
<keyword evidence="3 14" id="KW-0812">Transmembrane</keyword>
<keyword evidence="11" id="KW-1015">Disulfide bond</keyword>
<proteinExistence type="inferred from homology"/>
<keyword evidence="5" id="KW-0946">Virion</keyword>
<accession>A0A0X9X663</accession>
<keyword evidence="4" id="KW-1040">Host Golgi apparatus</keyword>
<evidence type="ECO:0000313" key="15">
    <source>
        <dbReference type="EMBL" id="AMA67395.1"/>
    </source>
</evidence>
<evidence type="ECO:0000313" key="16">
    <source>
        <dbReference type="Proteomes" id="UP000207650"/>
    </source>
</evidence>
<keyword evidence="16" id="KW-1185">Reference proteome</keyword>
<dbReference type="OrthoDB" id="7915at10239"/>
<dbReference type="InterPro" id="IPR000785">
    <property type="entry name" value="Herpes_glycop_M"/>
</dbReference>
<keyword evidence="10 14" id="KW-0472">Membrane</keyword>
<name>A0A0X9X663_9GAMA</name>
<organism evidence="15 16">
    <name type="scientific">Vespertilionid gammaherpesvirus 1</name>
    <dbReference type="NCBI Taxonomy" id="2560830"/>
    <lineage>
        <taxon>Viruses</taxon>
        <taxon>Duplodnaviria</taxon>
        <taxon>Heunggongvirae</taxon>
        <taxon>Peploviricota</taxon>
        <taxon>Herviviricetes</taxon>
        <taxon>Herpesvirales</taxon>
        <taxon>Orthoherpesviridae</taxon>
        <taxon>Gammaherpesvirinae</taxon>
        <taxon>Percavirus</taxon>
        <taxon>Percavirus vespertilionidgamma1</taxon>
    </lineage>
</organism>
<feature type="transmembrane region" description="Helical" evidence="14">
    <location>
        <begin position="149"/>
        <end position="169"/>
    </location>
</feature>
<feature type="transmembrane region" description="Helical" evidence="14">
    <location>
        <begin position="211"/>
        <end position="235"/>
    </location>
</feature>
<evidence type="ECO:0000256" key="2">
    <source>
        <dbReference type="ARBA" id="ARBA00022562"/>
    </source>
</evidence>
<protein>
    <submittedName>
        <fullName evidence="15">Envelope glycoprotein M</fullName>
    </submittedName>
</protein>
<gene>
    <name evidence="15" type="primary">ORF39</name>
    <name evidence="15" type="ORF">AOT99_gpORF39</name>
</gene>
<evidence type="ECO:0000256" key="10">
    <source>
        <dbReference type="ARBA" id="ARBA00023136"/>
    </source>
</evidence>
<dbReference type="EMBL" id="KU220026">
    <property type="protein sequence ID" value="AMA67395.1"/>
    <property type="molecule type" value="Genomic_DNA"/>
</dbReference>
<dbReference type="Pfam" id="PF01528">
    <property type="entry name" value="Herpes_glycop"/>
    <property type="match status" value="1"/>
</dbReference>
<dbReference type="KEGG" id="vg:26836957"/>
<feature type="region of interest" description="Disordered" evidence="13">
    <location>
        <begin position="343"/>
        <end position="371"/>
    </location>
</feature>
<evidence type="ECO:0000256" key="6">
    <source>
        <dbReference type="ARBA" id="ARBA00022870"/>
    </source>
</evidence>
<evidence type="ECO:0000256" key="14">
    <source>
        <dbReference type="SAM" id="Phobius"/>
    </source>
</evidence>
<reference evidence="15 16" key="1">
    <citation type="journal article" date="2016" name="MSphere">
        <title>Isolation and Characterization of a Novel Gammaherpesvirus from a Microbat Cell Line.</title>
        <authorList>
            <person name="Shabman R.S."/>
            <person name="Shrivastava S."/>
            <person name="Tsibane T."/>
            <person name="Attie O."/>
            <person name="Jayaprakash A."/>
            <person name="Mire C.E."/>
            <person name="Dilley K.E."/>
            <person name="Puri V."/>
            <person name="Stockwell T.B."/>
            <person name="Geisbert T.W."/>
            <person name="Sachidanandam R."/>
            <person name="Basler C.F."/>
        </authorList>
    </citation>
    <scope>NUCLEOTIDE SEQUENCE [LARGE SCALE GENOMIC DNA]</scope>
    <source>
        <strain evidence="15 16">My-HV8/Myotis velifer incautus/USA/FCGHV/2011</strain>
    </source>
</reference>
<evidence type="ECO:0000256" key="11">
    <source>
        <dbReference type="ARBA" id="ARBA00023157"/>
    </source>
</evidence>
<evidence type="ECO:0000256" key="3">
    <source>
        <dbReference type="ARBA" id="ARBA00022692"/>
    </source>
</evidence>
<feature type="transmembrane region" description="Helical" evidence="14">
    <location>
        <begin position="271"/>
        <end position="289"/>
    </location>
</feature>
<dbReference type="GO" id="GO:0019031">
    <property type="term" value="C:viral envelope"/>
    <property type="evidence" value="ECO:0007669"/>
    <property type="project" value="UniProtKB-KW"/>
</dbReference>
<evidence type="ECO:0000256" key="5">
    <source>
        <dbReference type="ARBA" id="ARBA00022844"/>
    </source>
</evidence>
<feature type="transmembrane region" description="Helical" evidence="14">
    <location>
        <begin position="309"/>
        <end position="328"/>
    </location>
</feature>
<feature type="compositionally biased region" description="Basic residues" evidence="13">
    <location>
        <begin position="345"/>
        <end position="356"/>
    </location>
</feature>